<keyword evidence="18" id="KW-1185">Reference proteome</keyword>
<dbReference type="EMBL" id="BMFL01000008">
    <property type="protein sequence ID" value="GGE97578.1"/>
    <property type="molecule type" value="Genomic_DNA"/>
</dbReference>
<dbReference type="PANTHER" id="PTHR13710:SF105">
    <property type="entry name" value="ATP-DEPENDENT DNA HELICASE Q1"/>
    <property type="match status" value="1"/>
</dbReference>
<comment type="similarity">
    <text evidence="1">Belongs to the helicase family. RecQ subfamily.</text>
</comment>
<dbReference type="InterPro" id="IPR014001">
    <property type="entry name" value="Helicase_ATP-bd"/>
</dbReference>
<evidence type="ECO:0000256" key="1">
    <source>
        <dbReference type="ARBA" id="ARBA00005446"/>
    </source>
</evidence>
<dbReference type="NCBIfam" id="TIGR00614">
    <property type="entry name" value="recQ_fam"/>
    <property type="match status" value="1"/>
</dbReference>
<name>A0A1M6YEF9_9FLAO</name>
<keyword evidence="4" id="KW-0378">Hydrolase</keyword>
<dbReference type="Gene3D" id="1.10.10.10">
    <property type="entry name" value="Winged helix-like DNA-binding domain superfamily/Winged helix DNA-binding domain"/>
    <property type="match status" value="1"/>
</dbReference>
<dbReference type="GO" id="GO:0005524">
    <property type="term" value="F:ATP binding"/>
    <property type="evidence" value="ECO:0007669"/>
    <property type="project" value="UniProtKB-KW"/>
</dbReference>
<dbReference type="GO" id="GO:0005737">
    <property type="term" value="C:cytoplasm"/>
    <property type="evidence" value="ECO:0007669"/>
    <property type="project" value="TreeGrafter"/>
</dbReference>
<dbReference type="GO" id="GO:0003677">
    <property type="term" value="F:DNA binding"/>
    <property type="evidence" value="ECO:0007669"/>
    <property type="project" value="UniProtKB-KW"/>
</dbReference>
<dbReference type="GO" id="GO:0046872">
    <property type="term" value="F:metal ion binding"/>
    <property type="evidence" value="ECO:0007669"/>
    <property type="project" value="UniProtKB-KW"/>
</dbReference>
<evidence type="ECO:0000256" key="6">
    <source>
        <dbReference type="ARBA" id="ARBA00022840"/>
    </source>
</evidence>
<dbReference type="Proteomes" id="UP000650994">
    <property type="component" value="Unassembled WGS sequence"/>
</dbReference>
<dbReference type="GO" id="GO:0006281">
    <property type="term" value="P:DNA repair"/>
    <property type="evidence" value="ECO:0007669"/>
    <property type="project" value="TreeGrafter"/>
</dbReference>
<reference evidence="17" key="2">
    <citation type="submission" date="2016-11" db="EMBL/GenBank/DDBJ databases">
        <authorList>
            <person name="Varghese N."/>
            <person name="Submissions S."/>
        </authorList>
    </citation>
    <scope>NUCLEOTIDE SEQUENCE [LARGE SCALE GENOMIC DNA]</scope>
    <source>
        <strain evidence="17">DSM 27989</strain>
    </source>
</reference>
<dbReference type="PROSITE" id="PS51192">
    <property type="entry name" value="HELICASE_ATP_BIND_1"/>
    <property type="match status" value="1"/>
</dbReference>
<dbReference type="EMBL" id="FRBH01000006">
    <property type="protein sequence ID" value="SHL16369.1"/>
    <property type="molecule type" value="Genomic_DNA"/>
</dbReference>
<keyword evidence="2" id="KW-0479">Metal-binding</keyword>
<dbReference type="InterPro" id="IPR011545">
    <property type="entry name" value="DEAD/DEAH_box_helicase_dom"/>
</dbReference>
<evidence type="ECO:0000256" key="3">
    <source>
        <dbReference type="ARBA" id="ARBA00022741"/>
    </source>
</evidence>
<dbReference type="GO" id="GO:0043138">
    <property type="term" value="F:3'-5' DNA helicase activity"/>
    <property type="evidence" value="ECO:0007669"/>
    <property type="project" value="UniProtKB-EC"/>
</dbReference>
<dbReference type="GO" id="GO:0043590">
    <property type="term" value="C:bacterial nucleoid"/>
    <property type="evidence" value="ECO:0007669"/>
    <property type="project" value="TreeGrafter"/>
</dbReference>
<dbReference type="SMART" id="SM00487">
    <property type="entry name" value="DEXDc"/>
    <property type="match status" value="1"/>
</dbReference>
<evidence type="ECO:0000256" key="4">
    <source>
        <dbReference type="ARBA" id="ARBA00022801"/>
    </source>
</evidence>
<keyword evidence="6" id="KW-0067">ATP-binding</keyword>
<dbReference type="Gene3D" id="3.40.50.300">
    <property type="entry name" value="P-loop containing nucleotide triphosphate hydrolases"/>
    <property type="match status" value="2"/>
</dbReference>
<dbReference type="GO" id="GO:0009378">
    <property type="term" value="F:four-way junction helicase activity"/>
    <property type="evidence" value="ECO:0007669"/>
    <property type="project" value="TreeGrafter"/>
</dbReference>
<evidence type="ECO:0000256" key="12">
    <source>
        <dbReference type="ARBA" id="ARBA00044550"/>
    </source>
</evidence>
<dbReference type="PROSITE" id="PS51194">
    <property type="entry name" value="HELICASE_CTER"/>
    <property type="match status" value="1"/>
</dbReference>
<protein>
    <recommendedName>
        <fullName evidence="11">ATP-dependent DNA helicase RecQ</fullName>
        <ecNumber evidence="10">5.6.2.4</ecNumber>
    </recommendedName>
    <alternativeName>
        <fullName evidence="12">DNA 3'-5' helicase RecQ</fullName>
    </alternativeName>
</protein>
<feature type="domain" description="Helicase C-terminal" evidence="14">
    <location>
        <begin position="213"/>
        <end position="359"/>
    </location>
</feature>
<feature type="domain" description="Helicase ATP-binding" evidence="13">
    <location>
        <begin position="24"/>
        <end position="192"/>
    </location>
</feature>
<proteinExistence type="inferred from homology"/>
<dbReference type="AlphaFoldDB" id="A0A1M6YEF9"/>
<dbReference type="SUPFAM" id="SSF52540">
    <property type="entry name" value="P-loop containing nucleoside triphosphate hydrolases"/>
    <property type="match status" value="1"/>
</dbReference>
<evidence type="ECO:0000256" key="10">
    <source>
        <dbReference type="ARBA" id="ARBA00034808"/>
    </source>
</evidence>
<dbReference type="InterPro" id="IPR001650">
    <property type="entry name" value="Helicase_C-like"/>
</dbReference>
<dbReference type="InterPro" id="IPR027417">
    <property type="entry name" value="P-loop_NTPase"/>
</dbReference>
<keyword evidence="5 16" id="KW-0347">Helicase</keyword>
<comment type="catalytic activity">
    <reaction evidence="9">
        <text>Couples ATP hydrolysis with the unwinding of duplex DNA by translocating in the 3'-5' direction.</text>
        <dbReference type="EC" id="5.6.2.4"/>
    </reaction>
</comment>
<reference evidence="15" key="1">
    <citation type="journal article" date="2014" name="Int. J. Syst. Evol. Microbiol.">
        <title>Complete genome of a new Firmicutes species belonging to the dominant human colonic microbiota ('Ruminococcus bicirculans') reveals two chromosomes and a selective capacity to utilize plant glucans.</title>
        <authorList>
            <consortium name="NISC Comparative Sequencing Program"/>
            <person name="Wegmann U."/>
            <person name="Louis P."/>
            <person name="Goesmann A."/>
            <person name="Henrissat B."/>
            <person name="Duncan S.H."/>
            <person name="Flint H.J."/>
        </authorList>
    </citation>
    <scope>NUCLEOTIDE SEQUENCE</scope>
    <source>
        <strain evidence="15">CGMCC 1.12707</strain>
    </source>
</reference>
<dbReference type="STRING" id="1434701.SAMN05443634_106206"/>
<dbReference type="CDD" id="cd17920">
    <property type="entry name" value="DEXHc_RecQ"/>
    <property type="match status" value="1"/>
</dbReference>
<evidence type="ECO:0000313" key="16">
    <source>
        <dbReference type="EMBL" id="SHL16369.1"/>
    </source>
</evidence>
<accession>A0A1M6YEF9</accession>
<reference evidence="15" key="5">
    <citation type="submission" date="2024-05" db="EMBL/GenBank/DDBJ databases">
        <authorList>
            <person name="Sun Q."/>
            <person name="Zhou Y."/>
        </authorList>
    </citation>
    <scope>NUCLEOTIDE SEQUENCE</scope>
    <source>
        <strain evidence="15">CGMCC 1.12707</strain>
    </source>
</reference>
<dbReference type="InterPro" id="IPR004589">
    <property type="entry name" value="DNA_helicase_ATP-dep_RecQ"/>
</dbReference>
<evidence type="ECO:0000256" key="5">
    <source>
        <dbReference type="ARBA" id="ARBA00022806"/>
    </source>
</evidence>
<reference evidence="16" key="3">
    <citation type="submission" date="2016-11" db="EMBL/GenBank/DDBJ databases">
        <authorList>
            <person name="Jaros S."/>
            <person name="Januszkiewicz K."/>
            <person name="Wedrychowicz H."/>
        </authorList>
    </citation>
    <scope>NUCLEOTIDE SEQUENCE [LARGE SCALE GENOMIC DNA]</scope>
    <source>
        <strain evidence="16">DSM 27989</strain>
    </source>
</reference>
<evidence type="ECO:0000256" key="7">
    <source>
        <dbReference type="ARBA" id="ARBA00023125"/>
    </source>
</evidence>
<dbReference type="PANTHER" id="PTHR13710">
    <property type="entry name" value="DNA HELICASE RECQ FAMILY MEMBER"/>
    <property type="match status" value="1"/>
</dbReference>
<dbReference type="Proteomes" id="UP000184120">
    <property type="component" value="Unassembled WGS sequence"/>
</dbReference>
<keyword evidence="3" id="KW-0547">Nucleotide-binding</keyword>
<dbReference type="Pfam" id="PF16124">
    <property type="entry name" value="RecQ_Zn_bind"/>
    <property type="match status" value="1"/>
</dbReference>
<dbReference type="FunFam" id="3.40.50.300:FF:000296">
    <property type="entry name" value="ATP-dependent DNA helicase RecQ"/>
    <property type="match status" value="1"/>
</dbReference>
<dbReference type="GO" id="GO:0016787">
    <property type="term" value="F:hydrolase activity"/>
    <property type="evidence" value="ECO:0007669"/>
    <property type="project" value="UniProtKB-KW"/>
</dbReference>
<organism evidence="16 17">
    <name type="scientific">Chishuiella changwenlii</name>
    <dbReference type="NCBI Taxonomy" id="1434701"/>
    <lineage>
        <taxon>Bacteria</taxon>
        <taxon>Pseudomonadati</taxon>
        <taxon>Bacteroidota</taxon>
        <taxon>Flavobacteriia</taxon>
        <taxon>Flavobacteriales</taxon>
        <taxon>Weeksellaceae</taxon>
        <taxon>Chishuiella</taxon>
    </lineage>
</organism>
<reference evidence="18" key="4">
    <citation type="journal article" date="2019" name="Int. J. Syst. Evol. Microbiol.">
        <title>The Global Catalogue of Microorganisms (GCM) 10K type strain sequencing project: providing services to taxonomists for standard genome sequencing and annotation.</title>
        <authorList>
            <consortium name="The Broad Institute Genomics Platform"/>
            <consortium name="The Broad Institute Genome Sequencing Center for Infectious Disease"/>
            <person name="Wu L."/>
            <person name="Ma J."/>
        </authorList>
    </citation>
    <scope>NUCLEOTIDE SEQUENCE [LARGE SCALE GENOMIC DNA]</scope>
    <source>
        <strain evidence="18">CGMCC 1.12707</strain>
    </source>
</reference>
<dbReference type="OrthoDB" id="9763310at2"/>
<gene>
    <name evidence="15" type="primary">recQ2</name>
    <name evidence="15" type="ORF">GCM10010984_13940</name>
    <name evidence="16" type="ORF">SAMN05443634_106206</name>
</gene>
<dbReference type="GO" id="GO:0006310">
    <property type="term" value="P:DNA recombination"/>
    <property type="evidence" value="ECO:0007669"/>
    <property type="project" value="InterPro"/>
</dbReference>
<dbReference type="Pfam" id="PF00270">
    <property type="entry name" value="DEAD"/>
    <property type="match status" value="1"/>
</dbReference>
<keyword evidence="7" id="KW-0238">DNA-binding</keyword>
<sequence>MTPKEILLHYWNYDSFKSPQEEIIASILEKKDTLAILPTGGGKSLCYQIPAIILDGLTLVISPLIALMKDQVQNLLSKGIPTAYITNELDQHTIGKILDDCQNRKIKLLYVSPERLQSRLFIERIKQISLSLVAIDEAHCISEWGHDFRPAYHKITNLRTLFPDVTVLALTATATDKIKDEIIEKLNLKEPAIYKSSLKRENLSYHVYLSSDKKNDLVYYLKKYPGPSIIFVRNRKLTYEIANFLASAGFDADFFHAKLTKDEKEQKQRDWTLSSSRIMVSTNAFGMGIDKPNVRTVFHIDLPNGIEAYYQEVGRAGRDENEAVGIYLYNPDDRIQAENIFKANLPSEQEFIKIANCLFSQLQIADGEFPQENYQLDLPHFAEKFSLNLKMVVHFLEFLNTKEVIFQKNYTQNSTLRILASPHAINLNENKIFEYLQRYYAGIFTYNREISESKMAFDLHLSITDIRNSLHEYHKNEMIDYSDRYLARFRFLIPRDSNLFQKKFWKEFEAIQVNNWKRLQAMAYYAEQHTICRERLLFGYFNQKSDENCGKCDVCIAKQQSKTFNEQDLIAYLTEGPKTQTEILTKFLHSPKENIVSELQFLIDELKVQPVGLDAYKLIE</sequence>
<keyword evidence="8" id="KW-0413">Isomerase</keyword>
<dbReference type="SMART" id="SM00490">
    <property type="entry name" value="HELICc"/>
    <property type="match status" value="1"/>
</dbReference>
<evidence type="ECO:0000313" key="17">
    <source>
        <dbReference type="Proteomes" id="UP000184120"/>
    </source>
</evidence>
<dbReference type="Pfam" id="PF00271">
    <property type="entry name" value="Helicase_C"/>
    <property type="match status" value="1"/>
</dbReference>
<dbReference type="GO" id="GO:0030894">
    <property type="term" value="C:replisome"/>
    <property type="evidence" value="ECO:0007669"/>
    <property type="project" value="TreeGrafter"/>
</dbReference>
<evidence type="ECO:0000313" key="15">
    <source>
        <dbReference type="EMBL" id="GGE97578.1"/>
    </source>
</evidence>
<evidence type="ECO:0000259" key="13">
    <source>
        <dbReference type="PROSITE" id="PS51192"/>
    </source>
</evidence>
<evidence type="ECO:0000256" key="9">
    <source>
        <dbReference type="ARBA" id="ARBA00034617"/>
    </source>
</evidence>
<dbReference type="InterPro" id="IPR032284">
    <property type="entry name" value="RecQ_Zn-bd"/>
</dbReference>
<dbReference type="InterPro" id="IPR036388">
    <property type="entry name" value="WH-like_DNA-bd_sf"/>
</dbReference>
<evidence type="ECO:0000259" key="14">
    <source>
        <dbReference type="PROSITE" id="PS51194"/>
    </source>
</evidence>
<evidence type="ECO:0000256" key="8">
    <source>
        <dbReference type="ARBA" id="ARBA00023235"/>
    </source>
</evidence>
<dbReference type="EC" id="5.6.2.4" evidence="10"/>
<evidence type="ECO:0000256" key="2">
    <source>
        <dbReference type="ARBA" id="ARBA00022723"/>
    </source>
</evidence>
<dbReference type="RefSeq" id="WP_072931877.1">
    <property type="nucleotide sequence ID" value="NZ_BMFL01000008.1"/>
</dbReference>
<evidence type="ECO:0000313" key="18">
    <source>
        <dbReference type="Proteomes" id="UP000650994"/>
    </source>
</evidence>
<evidence type="ECO:0000256" key="11">
    <source>
        <dbReference type="ARBA" id="ARBA00044535"/>
    </source>
</evidence>